<sequence length="137" mass="16171">MLFKTIKCDLPYPSADYLRKLNNDLRYLFQISKAIKSEECQEDLASMNPGKLNKARWLTSANRILILYIATKNPNKKFLEIMTYILTVYVVMQYRVRTQLPIADSSPHVFQTIYRSRYLPRKYEVVVHSSIRLEGNF</sequence>
<proteinExistence type="predicted"/>
<dbReference type="Proteomes" id="UP000499080">
    <property type="component" value="Unassembled WGS sequence"/>
</dbReference>
<evidence type="ECO:0000313" key="1">
    <source>
        <dbReference type="EMBL" id="GBM59867.1"/>
    </source>
</evidence>
<dbReference type="PANTHER" id="PTHR46409">
    <property type="entry name" value="HTH PSQ-TYPE DOMAIN-CONTAINING PROTEIN"/>
    <property type="match status" value="1"/>
</dbReference>
<dbReference type="AlphaFoldDB" id="A0A4Y2H318"/>
<dbReference type="PANTHER" id="PTHR46409:SF1">
    <property type="entry name" value="HTH PSQ-TYPE DOMAIN-CONTAINING PROTEIN"/>
    <property type="match status" value="1"/>
</dbReference>
<gene>
    <name evidence="1" type="ORF">AVEN_50452_1</name>
</gene>
<evidence type="ECO:0000313" key="2">
    <source>
        <dbReference type="Proteomes" id="UP000499080"/>
    </source>
</evidence>
<comment type="caution">
    <text evidence="1">The sequence shown here is derived from an EMBL/GenBank/DDBJ whole genome shotgun (WGS) entry which is preliminary data.</text>
</comment>
<name>A0A4Y2H318_ARAVE</name>
<protein>
    <submittedName>
        <fullName evidence="1">Uncharacterized protein</fullName>
    </submittedName>
</protein>
<accession>A0A4Y2H318</accession>
<dbReference type="EMBL" id="BGPR01001703">
    <property type="protein sequence ID" value="GBM59867.1"/>
    <property type="molecule type" value="Genomic_DNA"/>
</dbReference>
<keyword evidence="2" id="KW-1185">Reference proteome</keyword>
<reference evidence="1 2" key="1">
    <citation type="journal article" date="2019" name="Sci. Rep.">
        <title>Orb-weaving spider Araneus ventricosus genome elucidates the spidroin gene catalogue.</title>
        <authorList>
            <person name="Kono N."/>
            <person name="Nakamura H."/>
            <person name="Ohtoshi R."/>
            <person name="Moran D.A.P."/>
            <person name="Shinohara A."/>
            <person name="Yoshida Y."/>
            <person name="Fujiwara M."/>
            <person name="Mori M."/>
            <person name="Tomita M."/>
            <person name="Arakawa K."/>
        </authorList>
    </citation>
    <scope>NUCLEOTIDE SEQUENCE [LARGE SCALE GENOMIC DNA]</scope>
</reference>
<organism evidence="1 2">
    <name type="scientific">Araneus ventricosus</name>
    <name type="common">Orbweaver spider</name>
    <name type="synonym">Epeira ventricosa</name>
    <dbReference type="NCBI Taxonomy" id="182803"/>
    <lineage>
        <taxon>Eukaryota</taxon>
        <taxon>Metazoa</taxon>
        <taxon>Ecdysozoa</taxon>
        <taxon>Arthropoda</taxon>
        <taxon>Chelicerata</taxon>
        <taxon>Arachnida</taxon>
        <taxon>Araneae</taxon>
        <taxon>Araneomorphae</taxon>
        <taxon>Entelegynae</taxon>
        <taxon>Araneoidea</taxon>
        <taxon>Araneidae</taxon>
        <taxon>Araneus</taxon>
    </lineage>
</organism>